<evidence type="ECO:0000256" key="1">
    <source>
        <dbReference type="SAM" id="MobiDB-lite"/>
    </source>
</evidence>
<feature type="region of interest" description="Disordered" evidence="1">
    <location>
        <begin position="69"/>
        <end position="93"/>
    </location>
</feature>
<accession>A0A7C8YV91</accession>
<sequence>MNLTWALSQTERESCTQRNAVAVVRPTLLDSHSFRLSYFHPPCMSAKLALDSFVHCRCKSEFAAHDKVGSPFPPSHSSTHSPPQKKELKRKESTLVLFW</sequence>
<dbReference type="AlphaFoldDB" id="A0A7C8YV91"/>
<reference evidence="2" key="2">
    <citation type="submission" date="2020-07" db="EMBL/GenBank/DDBJ databases">
        <authorList>
            <person name="Vera ALvarez R."/>
            <person name="Arias-Moreno D.M."/>
            <person name="Jimenez-Jacinto V."/>
            <person name="Jimenez-Bremont J.F."/>
            <person name="Swaminathan K."/>
            <person name="Moose S.P."/>
            <person name="Guerrero-Gonzalez M.L."/>
            <person name="Marino-Ramirez L."/>
            <person name="Landsman D."/>
            <person name="Rodriguez-Kessler M."/>
            <person name="Delgado-Sanchez P."/>
        </authorList>
    </citation>
    <scope>NUCLEOTIDE SEQUENCE</scope>
    <source>
        <tissue evidence="2">Cladode</tissue>
    </source>
</reference>
<protein>
    <submittedName>
        <fullName evidence="2">Uncharacterized protein</fullName>
    </submittedName>
</protein>
<reference evidence="2" key="1">
    <citation type="journal article" date="2013" name="J. Plant Res.">
        <title>Effect of fungi and light on seed germination of three Opuntia species from semiarid lands of central Mexico.</title>
        <authorList>
            <person name="Delgado-Sanchez P."/>
            <person name="Jimenez-Bremont J.F."/>
            <person name="Guerrero-Gonzalez Mde L."/>
            <person name="Flores J."/>
        </authorList>
    </citation>
    <scope>NUCLEOTIDE SEQUENCE</scope>
    <source>
        <tissue evidence="2">Cladode</tissue>
    </source>
</reference>
<organism evidence="2">
    <name type="scientific">Opuntia streptacantha</name>
    <name type="common">Prickly pear cactus</name>
    <name type="synonym">Opuntia cardona</name>
    <dbReference type="NCBI Taxonomy" id="393608"/>
    <lineage>
        <taxon>Eukaryota</taxon>
        <taxon>Viridiplantae</taxon>
        <taxon>Streptophyta</taxon>
        <taxon>Embryophyta</taxon>
        <taxon>Tracheophyta</taxon>
        <taxon>Spermatophyta</taxon>
        <taxon>Magnoliopsida</taxon>
        <taxon>eudicotyledons</taxon>
        <taxon>Gunneridae</taxon>
        <taxon>Pentapetalae</taxon>
        <taxon>Caryophyllales</taxon>
        <taxon>Cactineae</taxon>
        <taxon>Cactaceae</taxon>
        <taxon>Opuntioideae</taxon>
        <taxon>Opuntia</taxon>
    </lineage>
</organism>
<name>A0A7C8YV91_OPUST</name>
<proteinExistence type="predicted"/>
<evidence type="ECO:0000313" key="2">
    <source>
        <dbReference type="EMBL" id="MBA4627013.1"/>
    </source>
</evidence>
<dbReference type="EMBL" id="GISG01059683">
    <property type="protein sequence ID" value="MBA4627013.1"/>
    <property type="molecule type" value="Transcribed_RNA"/>
</dbReference>
<feature type="compositionally biased region" description="Basic and acidic residues" evidence="1">
    <location>
        <begin position="84"/>
        <end position="93"/>
    </location>
</feature>